<name>A0AA38F449_TAXCH</name>
<keyword evidence="2" id="KW-1185">Reference proteome</keyword>
<comment type="caution">
    <text evidence="1">The sequence shown here is derived from an EMBL/GenBank/DDBJ whole genome shotgun (WGS) entry which is preliminary data.</text>
</comment>
<protein>
    <submittedName>
        <fullName evidence="1">Uncharacterized protein</fullName>
    </submittedName>
</protein>
<reference evidence="1 2" key="1">
    <citation type="journal article" date="2021" name="Nat. Plants">
        <title>The Taxus genome provides insights into paclitaxel biosynthesis.</title>
        <authorList>
            <person name="Xiong X."/>
            <person name="Gou J."/>
            <person name="Liao Q."/>
            <person name="Li Y."/>
            <person name="Zhou Q."/>
            <person name="Bi G."/>
            <person name="Li C."/>
            <person name="Du R."/>
            <person name="Wang X."/>
            <person name="Sun T."/>
            <person name="Guo L."/>
            <person name="Liang H."/>
            <person name="Lu P."/>
            <person name="Wu Y."/>
            <person name="Zhang Z."/>
            <person name="Ro D.K."/>
            <person name="Shang Y."/>
            <person name="Huang S."/>
            <person name="Yan J."/>
        </authorList>
    </citation>
    <scope>NUCLEOTIDE SEQUENCE [LARGE SCALE GENOMIC DNA]</scope>
    <source>
        <strain evidence="1">Ta-2019</strain>
    </source>
</reference>
<sequence length="114" mass="13128">VASILVSTHEMELKEFQEKNKGNRVERDKILAEVEKKSEAIKTLRGSIKIRLKELYPQITRKMDTLEDLGKQLESIFETMSTKGEELSFEEVSTLVGDLCQQAQNEVNAWEKLE</sequence>
<dbReference type="Proteomes" id="UP000824469">
    <property type="component" value="Unassembled WGS sequence"/>
</dbReference>
<dbReference type="EMBL" id="JAHRHJ020003427">
    <property type="protein sequence ID" value="KAH9291744.1"/>
    <property type="molecule type" value="Genomic_DNA"/>
</dbReference>
<feature type="non-terminal residue" evidence="1">
    <location>
        <position position="114"/>
    </location>
</feature>
<gene>
    <name evidence="1" type="ORF">KI387_043070</name>
</gene>
<accession>A0AA38F449</accession>
<evidence type="ECO:0000313" key="1">
    <source>
        <dbReference type="EMBL" id="KAH9291744.1"/>
    </source>
</evidence>
<evidence type="ECO:0000313" key="2">
    <source>
        <dbReference type="Proteomes" id="UP000824469"/>
    </source>
</evidence>
<feature type="non-terminal residue" evidence="1">
    <location>
        <position position="1"/>
    </location>
</feature>
<proteinExistence type="predicted"/>
<dbReference type="AlphaFoldDB" id="A0AA38F449"/>
<organism evidence="1 2">
    <name type="scientific">Taxus chinensis</name>
    <name type="common">Chinese yew</name>
    <name type="synonym">Taxus wallichiana var. chinensis</name>
    <dbReference type="NCBI Taxonomy" id="29808"/>
    <lineage>
        <taxon>Eukaryota</taxon>
        <taxon>Viridiplantae</taxon>
        <taxon>Streptophyta</taxon>
        <taxon>Embryophyta</taxon>
        <taxon>Tracheophyta</taxon>
        <taxon>Spermatophyta</taxon>
        <taxon>Pinopsida</taxon>
        <taxon>Pinidae</taxon>
        <taxon>Conifers II</taxon>
        <taxon>Cupressales</taxon>
        <taxon>Taxaceae</taxon>
        <taxon>Taxus</taxon>
    </lineage>
</organism>